<reference evidence="2" key="1">
    <citation type="journal article" date="2022" name="Arch. Microbiol.">
        <title>Microbulbifer okhotskensis sp. nov., isolated from a deep bottom sediment of the Okhotsk Sea.</title>
        <authorList>
            <person name="Romanenko L."/>
            <person name="Kurilenko V."/>
            <person name="Otstavnykh N."/>
            <person name="Velansky P."/>
            <person name="Isaeva M."/>
            <person name="Mikhailov V."/>
        </authorList>
    </citation>
    <scope>NUCLEOTIDE SEQUENCE</scope>
    <source>
        <strain evidence="2">OS29</strain>
    </source>
</reference>
<organism evidence="2 3">
    <name type="scientific">Microbulbifer okhotskensis</name>
    <dbReference type="NCBI Taxonomy" id="2926617"/>
    <lineage>
        <taxon>Bacteria</taxon>
        <taxon>Pseudomonadati</taxon>
        <taxon>Pseudomonadota</taxon>
        <taxon>Gammaproteobacteria</taxon>
        <taxon>Cellvibrionales</taxon>
        <taxon>Microbulbiferaceae</taxon>
        <taxon>Microbulbifer</taxon>
    </lineage>
</organism>
<keyword evidence="3" id="KW-1185">Reference proteome</keyword>
<dbReference type="InterPro" id="IPR011250">
    <property type="entry name" value="OMP/PagP_B-barrel"/>
</dbReference>
<dbReference type="Pfam" id="PF03922">
    <property type="entry name" value="OmpW"/>
    <property type="match status" value="1"/>
</dbReference>
<gene>
    <name evidence="2" type="ORF">MO867_15795</name>
</gene>
<evidence type="ECO:0000313" key="2">
    <source>
        <dbReference type="EMBL" id="MCO1335798.1"/>
    </source>
</evidence>
<dbReference type="InterPro" id="IPR000758">
    <property type="entry name" value="Enterovir_OMP"/>
</dbReference>
<accession>A0A9X2ETX8</accession>
<sequence>MNRVTACATAALTAVLSAPVLAYEQGSFILRGGIATVAPDTSSSALSLNGGEIAQTGVDVDNGSALGLTGVYMFRDHWGLELVAATPFSHDIEVVGEGLGSFNLGETKHLPPTLLVQWYPMEPQSNIQPYVGLGVNYTAFFDEEISSTADAAFAALGATGDAELSLDNSFGLAAEAGIDFTFGVDQRWLFNMSVFWMDIETDATVKVPNLGKVTANVDIDPLVYMAGLGYRF</sequence>
<evidence type="ECO:0000256" key="1">
    <source>
        <dbReference type="SAM" id="SignalP"/>
    </source>
</evidence>
<dbReference type="GO" id="GO:0044384">
    <property type="term" value="C:host outer membrane"/>
    <property type="evidence" value="ECO:0007669"/>
    <property type="project" value="InterPro"/>
</dbReference>
<dbReference type="InterPro" id="IPR005618">
    <property type="entry name" value="OMPW"/>
</dbReference>
<comment type="caution">
    <text evidence="2">The sequence shown here is derived from an EMBL/GenBank/DDBJ whole genome shotgun (WGS) entry which is preliminary data.</text>
</comment>
<dbReference type="AlphaFoldDB" id="A0A9X2ETX8"/>
<feature type="chain" id="PRO_5040722040" evidence="1">
    <location>
        <begin position="23"/>
        <end position="232"/>
    </location>
</feature>
<dbReference type="RefSeq" id="WP_252470842.1">
    <property type="nucleotide sequence ID" value="NZ_JALBWM010000083.1"/>
</dbReference>
<dbReference type="Gene3D" id="2.40.160.20">
    <property type="match status" value="1"/>
</dbReference>
<name>A0A9X2ETX8_9GAMM</name>
<dbReference type="GO" id="GO:0055085">
    <property type="term" value="P:transmembrane transport"/>
    <property type="evidence" value="ECO:0007669"/>
    <property type="project" value="TreeGrafter"/>
</dbReference>
<dbReference type="GO" id="GO:0019867">
    <property type="term" value="C:outer membrane"/>
    <property type="evidence" value="ECO:0007669"/>
    <property type="project" value="InterPro"/>
</dbReference>
<dbReference type="PANTHER" id="PTHR36920:SF1">
    <property type="entry name" value="OUTER MEMBRANE PROTEIN W"/>
    <property type="match status" value="1"/>
</dbReference>
<keyword evidence="1" id="KW-0732">Signal</keyword>
<dbReference type="EMBL" id="JALBWM010000083">
    <property type="protein sequence ID" value="MCO1335798.1"/>
    <property type="molecule type" value="Genomic_DNA"/>
</dbReference>
<dbReference type="PROSITE" id="PS00695">
    <property type="entry name" value="ENT_VIR_OMP_2"/>
    <property type="match status" value="1"/>
</dbReference>
<dbReference type="SUPFAM" id="SSF56925">
    <property type="entry name" value="OMPA-like"/>
    <property type="match status" value="1"/>
</dbReference>
<evidence type="ECO:0000313" key="3">
    <source>
        <dbReference type="Proteomes" id="UP001139028"/>
    </source>
</evidence>
<protein>
    <submittedName>
        <fullName evidence="2">Outer membrane beta-barrel protein</fullName>
    </submittedName>
</protein>
<dbReference type="PANTHER" id="PTHR36920">
    <property type="match status" value="1"/>
</dbReference>
<dbReference type="Proteomes" id="UP001139028">
    <property type="component" value="Unassembled WGS sequence"/>
</dbReference>
<feature type="signal peptide" evidence="1">
    <location>
        <begin position="1"/>
        <end position="22"/>
    </location>
</feature>
<proteinExistence type="predicted"/>